<dbReference type="KEGG" id="ppse:BN5_4129"/>
<evidence type="ECO:0000313" key="2">
    <source>
        <dbReference type="Proteomes" id="UP000032841"/>
    </source>
</evidence>
<dbReference type="Gene3D" id="3.40.50.2000">
    <property type="entry name" value="Glycogen Phosphorylase B"/>
    <property type="match status" value="1"/>
</dbReference>
<dbReference type="OrthoDB" id="9149550at2"/>
<dbReference type="EMBL" id="HG916826">
    <property type="protein sequence ID" value="CDM42668.1"/>
    <property type="molecule type" value="Genomic_DNA"/>
</dbReference>
<accession>W6R372</accession>
<reference evidence="1 2" key="1">
    <citation type="submission" date="2013-11" db="EMBL/GenBank/DDBJ databases">
        <title>Complete genome sequence of the cyanide-degrading bacterium Pseudomonas pseudoalcaligenes CECT 5344.</title>
        <authorList>
            <person name="Wibberg D."/>
            <person name="Puehler A."/>
            <person name="Schlueter A."/>
        </authorList>
    </citation>
    <scope>NUCLEOTIDE SEQUENCE [LARGE SCALE GENOMIC DNA]</scope>
    <source>
        <strain evidence="2">CECT 5344</strain>
    </source>
</reference>
<dbReference type="AlphaFoldDB" id="W6R372"/>
<proteinExistence type="predicted"/>
<dbReference type="RefSeq" id="WP_003464317.1">
    <property type="nucleotide sequence ID" value="NZ_HG916826.1"/>
</dbReference>
<dbReference type="PANTHER" id="PTHR12526">
    <property type="entry name" value="GLYCOSYLTRANSFERASE"/>
    <property type="match status" value="1"/>
</dbReference>
<protein>
    <submittedName>
        <fullName evidence="1">Glycosyl transferase, group 1 family protein</fullName>
    </submittedName>
</protein>
<sequence>MRIALLAPLPPEKNGIADYAGHFKAALEADGVEVLTPLAGCGAEPGAVNARVSSFDWSGVDLVHGELGGGRLREFHALELLRMRYPALPLTATIHDPERLVWRQAKLPRVLAWTERFPGLLQQAAVVLNDPFTLRQERKLAHGMNRLFTLTGLGASCLRQRMGLADGRVAVVPHGNLDIAPAALPDLDVMRLLYFGFIYRGKGIEDLLQALARVLQADESLHGRLRLTLAGGTAAEMAFGGRNDYLDELRELIGRLQLQESIDWRLDLPREEIAQVIQQHHVMVLPYRESQKLRILGEQRGTSGALSWAAACGRGAITSDARAFAEEVSSGNGMTYAQGNVEALAQALQGIARQPQLAAAWADRASSIGRERRWSSVGRRFHEHFAELCRQEPMP</sequence>
<dbReference type="eggNOG" id="COG0438">
    <property type="taxonomic scope" value="Bacteria"/>
</dbReference>
<dbReference type="HOGENOM" id="CLU_701827_0_0_6"/>
<gene>
    <name evidence="1" type="primary">pslF</name>
    <name evidence="1" type="ORF">BN5_4129</name>
</gene>
<evidence type="ECO:0000313" key="1">
    <source>
        <dbReference type="EMBL" id="CDM42668.1"/>
    </source>
</evidence>
<name>W6R372_ECTO5</name>
<dbReference type="SUPFAM" id="SSF53756">
    <property type="entry name" value="UDP-Glycosyltransferase/glycogen phosphorylase"/>
    <property type="match status" value="1"/>
</dbReference>
<organism evidence="1 2">
    <name type="scientific">Ectopseudomonas oleovorans (strain CECT 5344)</name>
    <name type="common">Pseudomonas pseudoalcaligenes</name>
    <dbReference type="NCBI Taxonomy" id="1182590"/>
    <lineage>
        <taxon>Bacteria</taxon>
        <taxon>Pseudomonadati</taxon>
        <taxon>Pseudomonadota</taxon>
        <taxon>Gammaproteobacteria</taxon>
        <taxon>Pseudomonadales</taxon>
        <taxon>Pseudomonadaceae</taxon>
        <taxon>Ectopseudomonas</taxon>
    </lineage>
</organism>
<dbReference type="Proteomes" id="UP000032841">
    <property type="component" value="Chromosome"/>
</dbReference>
<dbReference type="Pfam" id="PF13692">
    <property type="entry name" value="Glyco_trans_1_4"/>
    <property type="match status" value="1"/>
</dbReference>
<keyword evidence="1" id="KW-0808">Transferase</keyword>
<dbReference type="GO" id="GO:0016740">
    <property type="term" value="F:transferase activity"/>
    <property type="evidence" value="ECO:0007669"/>
    <property type="project" value="UniProtKB-KW"/>
</dbReference>